<feature type="coiled-coil region" evidence="1">
    <location>
        <begin position="1478"/>
        <end position="1505"/>
    </location>
</feature>
<sequence>MTKKASSTLPVDLVIVIDTSPSMKDEAQALSEAAASAIAKAKTSCPSDLRVVWLGIEGTWKGTNFDQTIRAYLTQKCKVAESKLRGRRRGELESAGAQEDAARAIEDISDYFDWRSGAARAIFYLGDEALEGGGDKTEQKDILAANLAIQKAQGAGVSVHTYFGTSKSKHQEGIKTEYTRVATSTGGQSFTSKDSVSGFSGVLEKVICGSRTAKTVKLKPGAVYIQDCVSNELSKLYTLDLVTGKATFISEIVTEISDIAFVGSQLYGLDREGDKTQLVKIDLNSGDATVIGNILFACSGLAYHRQRQTLYATTAKQLIAINLETSKGTIVATVADKNYNCGEVAFDAEGKAYITLIGYDKKKSLASCNLDTGEVKTIGNIGFADLASMEFVGDVLYGVTGNFFNLGKDGQLIRIDTTTGKGTLVATTDPAGRWAGITVYEPATVVTTESTPVVNTQETSEKTKVLQETKATREEGMSILTIDTKNNCYVIDPNQMNNLQQDVAKSFSLEKGTFDIRIAGGRYSYSKSTTEGEPFVLLWIYGVDGRKFINKTTGYEVGATWTTLNGYNDNLQLEIKDKAVVCALFFDFNNNDNSGSIELLISSNKPFFNPQSLTVDSKRNSYILDENYLSGLKQSGANSVELNPGNYRIKIREGSASYWSESKKFEIEPWALIWAKGGKFTPKLTDIEVEETWLSLNGLKDEVVLEVKEKTTLSGFFFDTHKDDNEGQIILAIEQLSANELAQKKQDANTTRTVTTQGQTTTTRTVTTQGQTTTTTEGTGGYVRREPVGASSSIEFTFRFNEEEFKKKWEEQLQQIDASIKVIDEEDVTLEAKYWDQLEQWLLKNYEKHFKNLAVEVAKVRFTMDAYIQQMEFGLNQHLQTLSVYLDRLLEDRINVEISKRINQVVNQRVDQIFEQKISSNVELIINSIINKPELNQYISRHVDQQFDQTFEQKIRSNVGLIINNIVNKQELNQHIDRQVNQQVDQTFEQKIRSNINAITQNLVNNNADLDRYVGTQIDNSFEQKLLNNIQLLTQNIINNNEALNLYIDQRLHQGVINNAETSRDIINLVTNSGEINSKVVNLISNSSEINNKINNLRSEWNQTFVTLATQHVDQLIDVISGRETFNRAITQNLINNNAELNQYVSQQIDNSYEQKLQNNIRLITQNIVNNNEELNRYIDQRFQQSVTNSSEINNKIGSLRNEWNQTFLNLATQHVDQLIGVISGRETFNQTITQKLINNNAELNQYVSQQIDNSYEQKLQNNIRSLTQNIINNNEELNRYIDQRFQQSITNNTEINHEIVNIVTNSNEINNKIANLRNEWNQTFLNLATQHVDQLINVIGGRDTFNRVLTQKIVNNTDINQYVSRQIDNSYEQKIQNNIQLLTQNIVNNNEELNRYIDQRFQQSVTNNTEINNEIVNLVTNSSEINNKINNLYRDIDTKIENVRNEWNRTFINLVTQNVDQLINLIGGRDTFNIQIANSINVKVDELLNEILRIKNEMTVLMNNADRHLYEWTLGELMAIKGCLTDRQVLVEQLVTFSAELRTKLDSTNCVDINTFRPFRPISMDAQLSPAQPQQLPGS</sequence>
<gene>
    <name evidence="3" type="ORF">ICL16_19040</name>
</gene>
<proteinExistence type="predicted"/>
<keyword evidence="4" id="KW-1185">Reference proteome</keyword>
<dbReference type="InterPro" id="IPR036465">
    <property type="entry name" value="vWFA_dom_sf"/>
</dbReference>
<evidence type="ECO:0000313" key="3">
    <source>
        <dbReference type="EMBL" id="MBD2774113.1"/>
    </source>
</evidence>
<feature type="coiled-coil region" evidence="1">
    <location>
        <begin position="1257"/>
        <end position="1320"/>
    </location>
</feature>
<accession>A0A8J6XGY8</accession>
<evidence type="ECO:0008006" key="5">
    <source>
        <dbReference type="Google" id="ProtNLM"/>
    </source>
</evidence>
<feature type="compositionally biased region" description="Low complexity" evidence="2">
    <location>
        <begin position="750"/>
        <end position="777"/>
    </location>
</feature>
<organism evidence="3 4">
    <name type="scientific">Iningainema tapete BLCC-T55</name>
    <dbReference type="NCBI Taxonomy" id="2748662"/>
    <lineage>
        <taxon>Bacteria</taxon>
        <taxon>Bacillati</taxon>
        <taxon>Cyanobacteriota</taxon>
        <taxon>Cyanophyceae</taxon>
        <taxon>Nostocales</taxon>
        <taxon>Scytonemataceae</taxon>
        <taxon>Iningainema tapete</taxon>
    </lineage>
</organism>
<dbReference type="SUPFAM" id="SSF63825">
    <property type="entry name" value="YWTD domain"/>
    <property type="match status" value="1"/>
</dbReference>
<evidence type="ECO:0000313" key="4">
    <source>
        <dbReference type="Proteomes" id="UP000629098"/>
    </source>
</evidence>
<reference evidence="3" key="1">
    <citation type="submission" date="2020-09" db="EMBL/GenBank/DDBJ databases">
        <title>Iningainema tapete sp. nov. (Scytonemataceae, Cyanobacteria) from greenhouses in central Florida (USA) produces two types of nodularin with biosynthetic potential for microcystin-LR and anabaenopeptins.</title>
        <authorList>
            <person name="Berthold D.E."/>
            <person name="Lefler F.W."/>
            <person name="Huang I.-S."/>
            <person name="Abdulla H."/>
            <person name="Zimba P.V."/>
            <person name="Laughinghouse H.D. IV."/>
        </authorList>
    </citation>
    <scope>NUCLEOTIDE SEQUENCE</scope>
    <source>
        <strain evidence="3">BLCCT55</strain>
    </source>
</reference>
<feature type="coiled-coil region" evidence="1">
    <location>
        <begin position="1373"/>
        <end position="1400"/>
    </location>
</feature>
<dbReference type="EMBL" id="JACXAE010000064">
    <property type="protein sequence ID" value="MBD2774113.1"/>
    <property type="molecule type" value="Genomic_DNA"/>
</dbReference>
<evidence type="ECO:0000256" key="1">
    <source>
        <dbReference type="SAM" id="Coils"/>
    </source>
</evidence>
<dbReference type="SUPFAM" id="SSF53300">
    <property type="entry name" value="vWA-like"/>
    <property type="match status" value="1"/>
</dbReference>
<evidence type="ECO:0000256" key="2">
    <source>
        <dbReference type="SAM" id="MobiDB-lite"/>
    </source>
</evidence>
<dbReference type="Gene3D" id="3.40.50.410">
    <property type="entry name" value="von Willebrand factor, type A domain"/>
    <property type="match status" value="1"/>
</dbReference>
<keyword evidence="1" id="KW-0175">Coiled coil</keyword>
<feature type="region of interest" description="Disordered" evidence="2">
    <location>
        <begin position="747"/>
        <end position="784"/>
    </location>
</feature>
<dbReference type="RefSeq" id="WP_190830715.1">
    <property type="nucleotide sequence ID" value="NZ_CAWPPI010000064.1"/>
</dbReference>
<name>A0A8J6XGY8_9CYAN</name>
<comment type="caution">
    <text evidence="3">The sequence shown here is derived from an EMBL/GenBank/DDBJ whole genome shotgun (WGS) entry which is preliminary data.</text>
</comment>
<dbReference type="Proteomes" id="UP000629098">
    <property type="component" value="Unassembled WGS sequence"/>
</dbReference>
<protein>
    <recommendedName>
        <fullName evidence="5">VWFA domain-containing protein</fullName>
    </recommendedName>
</protein>